<keyword evidence="4 8" id="KW-0489">Methyltransferase</keyword>
<protein>
    <recommendedName>
        <fullName evidence="8">Ribosomal RNA-processing protein 8</fullName>
        <ecNumber evidence="8">2.1.1.-</ecNumber>
    </recommendedName>
</protein>
<keyword evidence="11" id="KW-1185">Reference proteome</keyword>
<keyword evidence="6 8" id="KW-0949">S-adenosyl-L-methionine</keyword>
<name>A9VA61_MONBE</name>
<dbReference type="GO" id="GO:0005677">
    <property type="term" value="C:chromatin silencing complex"/>
    <property type="evidence" value="ECO:0000318"/>
    <property type="project" value="GO_Central"/>
</dbReference>
<evidence type="ECO:0000256" key="3">
    <source>
        <dbReference type="ARBA" id="ARBA00022552"/>
    </source>
</evidence>
<dbReference type="EC" id="2.1.1.-" evidence="8"/>
<feature type="compositionally biased region" description="Basic residues" evidence="9">
    <location>
        <begin position="145"/>
        <end position="154"/>
    </location>
</feature>
<feature type="region of interest" description="Disordered" evidence="9">
    <location>
        <begin position="1"/>
        <end position="206"/>
    </location>
</feature>
<dbReference type="Gene3D" id="3.40.50.150">
    <property type="entry name" value="Vaccinia Virus protein VP39"/>
    <property type="match status" value="1"/>
</dbReference>
<comment type="function">
    <text evidence="8">Probable methyltransferase required to silence rDNA.</text>
</comment>
<proteinExistence type="inferred from homology"/>
<dbReference type="GO" id="GO:0008168">
    <property type="term" value="F:methyltransferase activity"/>
    <property type="evidence" value="ECO:0007669"/>
    <property type="project" value="UniProtKB-KW"/>
</dbReference>
<dbReference type="FunFam" id="1.10.10.2150:FF:000001">
    <property type="entry name" value="Ribosomal RNA-processing protein 8"/>
    <property type="match status" value="1"/>
</dbReference>
<dbReference type="STRING" id="81824.A9VA61"/>
<evidence type="ECO:0000313" key="11">
    <source>
        <dbReference type="Proteomes" id="UP000001357"/>
    </source>
</evidence>
<dbReference type="EMBL" id="CH991572">
    <property type="protein sequence ID" value="EDQ85672.1"/>
    <property type="molecule type" value="Genomic_DNA"/>
</dbReference>
<feature type="compositionally biased region" description="Low complexity" evidence="9">
    <location>
        <begin position="182"/>
        <end position="202"/>
    </location>
</feature>
<comment type="similarity">
    <text evidence="2 8">Belongs to the methyltransferase superfamily. RRP8 family.</text>
</comment>
<dbReference type="GO" id="GO:0042149">
    <property type="term" value="P:cellular response to glucose starvation"/>
    <property type="evidence" value="ECO:0000318"/>
    <property type="project" value="GO_Central"/>
</dbReference>
<keyword evidence="3 8" id="KW-0698">rRNA processing</keyword>
<accession>A9VA61</accession>
<dbReference type="InterPro" id="IPR042036">
    <property type="entry name" value="RRP8_N"/>
</dbReference>
<dbReference type="KEGG" id="mbr:MONBRDRAFT_29115"/>
<keyword evidence="5 8" id="KW-0808">Transferase</keyword>
<dbReference type="eggNOG" id="KOG3045">
    <property type="taxonomic scope" value="Eukaryota"/>
</dbReference>
<dbReference type="GO" id="GO:0006364">
    <property type="term" value="P:rRNA processing"/>
    <property type="evidence" value="ECO:0007669"/>
    <property type="project" value="UniProtKB-UniRule"/>
</dbReference>
<evidence type="ECO:0000256" key="9">
    <source>
        <dbReference type="SAM" id="MobiDB-lite"/>
    </source>
</evidence>
<dbReference type="GO" id="GO:0033553">
    <property type="term" value="C:rDNA heterochromatin"/>
    <property type="evidence" value="ECO:0000318"/>
    <property type="project" value="GO_Central"/>
</dbReference>
<dbReference type="Gene3D" id="1.10.10.2150">
    <property type="entry name" value="Ribosomal RNA-processing protein 8, N-terminal domain"/>
    <property type="match status" value="1"/>
</dbReference>
<dbReference type="RefSeq" id="XP_001749621.1">
    <property type="nucleotide sequence ID" value="XM_001749569.1"/>
</dbReference>
<evidence type="ECO:0000256" key="2">
    <source>
        <dbReference type="ARBA" id="ARBA00006301"/>
    </source>
</evidence>
<evidence type="ECO:0000256" key="5">
    <source>
        <dbReference type="ARBA" id="ARBA00022679"/>
    </source>
</evidence>
<evidence type="ECO:0000256" key="4">
    <source>
        <dbReference type="ARBA" id="ARBA00022603"/>
    </source>
</evidence>
<evidence type="ECO:0000256" key="1">
    <source>
        <dbReference type="ARBA" id="ARBA00004604"/>
    </source>
</evidence>
<comment type="subcellular location">
    <subcellularLocation>
        <location evidence="1 8">Nucleus</location>
        <location evidence="1 8">Nucleolus</location>
    </subcellularLocation>
</comment>
<sequence>MEVPDWDEVEDGFGATAAPVPIPRAGRSQLDALKKPRRTSSSSSFGDLPPKTAKVVLGSSTGSSPCRVVATTLDWRVFDSPKHTRSSSSTTSIASVDMSDAPPPAVFKPPRPARRNRGRLAATSDGQDSDNNSDHEGSNGSSMKSPKRAARHSRQIVQDAMQGLSIDATTPTATTKSPPERAPAAPAPTTAATSNASATAAPFDYEPRVRGPRAASARLQGARFRMLNEKLYTTTGDDAFRWFKESPELFDVYHKGFATQVQRWPVNPVDRMIEFVLQKPAKLVVADMGCGEAKLGASVPNKVHSFDLVAANPSVTACDIAHVPLADEKIDICIFCLALMGTNYVDYLLEAFRILKPRGILKIAELQGDAKAHQNAWPSCEQVKSRIGESSAFVRMVQDVGFELTSEDARNTHFVDYEFVRMRTPGRRQLIRNSQQTQQVLQPCIYKRR</sequence>
<dbReference type="GO" id="GO:0032259">
    <property type="term" value="P:methylation"/>
    <property type="evidence" value="ECO:0007669"/>
    <property type="project" value="UniProtKB-KW"/>
</dbReference>
<organism evidence="10 11">
    <name type="scientific">Monosiga brevicollis</name>
    <name type="common">Choanoflagellate</name>
    <dbReference type="NCBI Taxonomy" id="81824"/>
    <lineage>
        <taxon>Eukaryota</taxon>
        <taxon>Choanoflagellata</taxon>
        <taxon>Craspedida</taxon>
        <taxon>Salpingoecidae</taxon>
        <taxon>Monosiga</taxon>
    </lineage>
</organism>
<dbReference type="GO" id="GO:0046015">
    <property type="term" value="P:regulation of transcription by glucose"/>
    <property type="evidence" value="ECO:0000318"/>
    <property type="project" value="GO_Central"/>
</dbReference>
<dbReference type="PANTHER" id="PTHR12787">
    <property type="entry name" value="RIBOSOMAL RNA-PROCESSING PROTEIN 8"/>
    <property type="match status" value="1"/>
</dbReference>
<dbReference type="GO" id="GO:0005730">
    <property type="term" value="C:nucleolus"/>
    <property type="evidence" value="ECO:0000318"/>
    <property type="project" value="GO_Central"/>
</dbReference>
<feature type="compositionally biased region" description="Pro residues" evidence="9">
    <location>
        <begin position="101"/>
        <end position="110"/>
    </location>
</feature>
<dbReference type="GeneID" id="5894876"/>
<dbReference type="Proteomes" id="UP000001357">
    <property type="component" value="Unassembled WGS sequence"/>
</dbReference>
<dbReference type="GO" id="GO:0000183">
    <property type="term" value="P:rDNA heterochromatin formation"/>
    <property type="evidence" value="ECO:0000318"/>
    <property type="project" value="GO_Central"/>
</dbReference>
<evidence type="ECO:0000256" key="6">
    <source>
        <dbReference type="ARBA" id="ARBA00022691"/>
    </source>
</evidence>
<feature type="compositionally biased region" description="Acidic residues" evidence="9">
    <location>
        <begin position="1"/>
        <end position="11"/>
    </location>
</feature>
<dbReference type="SUPFAM" id="SSF53335">
    <property type="entry name" value="S-adenosyl-L-methionine-dependent methyltransferases"/>
    <property type="match status" value="1"/>
</dbReference>
<evidence type="ECO:0000256" key="7">
    <source>
        <dbReference type="ARBA" id="ARBA00023242"/>
    </source>
</evidence>
<keyword evidence="7 8" id="KW-0539">Nucleus</keyword>
<dbReference type="PANTHER" id="PTHR12787:SF0">
    <property type="entry name" value="RIBOSOMAL RNA-PROCESSING PROTEIN 8"/>
    <property type="match status" value="1"/>
</dbReference>
<dbReference type="InterPro" id="IPR007823">
    <property type="entry name" value="RRP8"/>
</dbReference>
<dbReference type="AlphaFoldDB" id="A9VA61"/>
<reference evidence="10 11" key="1">
    <citation type="journal article" date="2008" name="Nature">
        <title>The genome of the choanoflagellate Monosiga brevicollis and the origin of metazoans.</title>
        <authorList>
            <consortium name="JGI Sequencing"/>
            <person name="King N."/>
            <person name="Westbrook M.J."/>
            <person name="Young S.L."/>
            <person name="Kuo A."/>
            <person name="Abedin M."/>
            <person name="Chapman J."/>
            <person name="Fairclough S."/>
            <person name="Hellsten U."/>
            <person name="Isogai Y."/>
            <person name="Letunic I."/>
            <person name="Marr M."/>
            <person name="Pincus D."/>
            <person name="Putnam N."/>
            <person name="Rokas A."/>
            <person name="Wright K.J."/>
            <person name="Zuzow R."/>
            <person name="Dirks W."/>
            <person name="Good M."/>
            <person name="Goodstein D."/>
            <person name="Lemons D."/>
            <person name="Li W."/>
            <person name="Lyons J.B."/>
            <person name="Morris A."/>
            <person name="Nichols S."/>
            <person name="Richter D.J."/>
            <person name="Salamov A."/>
            <person name="Bork P."/>
            <person name="Lim W.A."/>
            <person name="Manning G."/>
            <person name="Miller W.T."/>
            <person name="McGinnis W."/>
            <person name="Shapiro H."/>
            <person name="Tjian R."/>
            <person name="Grigoriev I.V."/>
            <person name="Rokhsar D."/>
        </authorList>
    </citation>
    <scope>NUCLEOTIDE SEQUENCE [LARGE SCALE GENOMIC DNA]</scope>
    <source>
        <strain evidence="11">MX1 / ATCC 50154</strain>
    </source>
</reference>
<feature type="compositionally biased region" description="Low complexity" evidence="9">
    <location>
        <begin position="86"/>
        <end position="99"/>
    </location>
</feature>
<evidence type="ECO:0000256" key="8">
    <source>
        <dbReference type="RuleBase" id="RU365074"/>
    </source>
</evidence>
<dbReference type="InParanoid" id="A9VA61"/>
<dbReference type="InterPro" id="IPR029063">
    <property type="entry name" value="SAM-dependent_MTases_sf"/>
</dbReference>
<gene>
    <name evidence="10" type="ORF">MONBRDRAFT_29115</name>
</gene>
<dbReference type="Pfam" id="PF05148">
    <property type="entry name" value="Methyltransf_8"/>
    <property type="match status" value="1"/>
</dbReference>
<evidence type="ECO:0000313" key="10">
    <source>
        <dbReference type="EMBL" id="EDQ85672.1"/>
    </source>
</evidence>